<dbReference type="EMBL" id="LXQA011200740">
    <property type="protein sequence ID" value="MCI88724.1"/>
    <property type="molecule type" value="Genomic_DNA"/>
</dbReference>
<dbReference type="AlphaFoldDB" id="A0A392VK14"/>
<proteinExistence type="predicted"/>
<dbReference type="Proteomes" id="UP000265520">
    <property type="component" value="Unassembled WGS sequence"/>
</dbReference>
<comment type="caution">
    <text evidence="1">The sequence shown here is derived from an EMBL/GenBank/DDBJ whole genome shotgun (WGS) entry which is preliminary data.</text>
</comment>
<accession>A0A392VK14</accession>
<reference evidence="1 2" key="1">
    <citation type="journal article" date="2018" name="Front. Plant Sci.">
        <title>Red Clover (Trifolium pratense) and Zigzag Clover (T. medium) - A Picture of Genomic Similarities and Differences.</title>
        <authorList>
            <person name="Dluhosova J."/>
            <person name="Istvanek J."/>
            <person name="Nedelnik J."/>
            <person name="Repkova J."/>
        </authorList>
    </citation>
    <scope>NUCLEOTIDE SEQUENCE [LARGE SCALE GENOMIC DNA]</scope>
    <source>
        <strain evidence="2">cv. 10/8</strain>
        <tissue evidence="1">Leaf</tissue>
    </source>
</reference>
<sequence length="49" mass="5680">VEFVRVLSWVSMGQEDWRSSPYFVLPVVDPYLFLSKEFSSSRGGDFEGF</sequence>
<protein>
    <submittedName>
        <fullName evidence="1">Uncharacterized protein</fullName>
    </submittedName>
</protein>
<organism evidence="1 2">
    <name type="scientific">Trifolium medium</name>
    <dbReference type="NCBI Taxonomy" id="97028"/>
    <lineage>
        <taxon>Eukaryota</taxon>
        <taxon>Viridiplantae</taxon>
        <taxon>Streptophyta</taxon>
        <taxon>Embryophyta</taxon>
        <taxon>Tracheophyta</taxon>
        <taxon>Spermatophyta</taxon>
        <taxon>Magnoliopsida</taxon>
        <taxon>eudicotyledons</taxon>
        <taxon>Gunneridae</taxon>
        <taxon>Pentapetalae</taxon>
        <taxon>rosids</taxon>
        <taxon>fabids</taxon>
        <taxon>Fabales</taxon>
        <taxon>Fabaceae</taxon>
        <taxon>Papilionoideae</taxon>
        <taxon>50 kb inversion clade</taxon>
        <taxon>NPAAA clade</taxon>
        <taxon>Hologalegina</taxon>
        <taxon>IRL clade</taxon>
        <taxon>Trifolieae</taxon>
        <taxon>Trifolium</taxon>
    </lineage>
</organism>
<name>A0A392VK14_9FABA</name>
<evidence type="ECO:0000313" key="1">
    <source>
        <dbReference type="EMBL" id="MCI88724.1"/>
    </source>
</evidence>
<evidence type="ECO:0000313" key="2">
    <source>
        <dbReference type="Proteomes" id="UP000265520"/>
    </source>
</evidence>
<feature type="non-terminal residue" evidence="1">
    <location>
        <position position="1"/>
    </location>
</feature>
<keyword evidence="2" id="KW-1185">Reference proteome</keyword>